<dbReference type="GO" id="GO:0005737">
    <property type="term" value="C:cytoplasm"/>
    <property type="evidence" value="ECO:0007669"/>
    <property type="project" value="InterPro"/>
</dbReference>
<dbReference type="InterPro" id="IPR036526">
    <property type="entry name" value="C-N_Hydrolase_sf"/>
</dbReference>
<feature type="domain" description="C2" evidence="2">
    <location>
        <begin position="129"/>
        <end position="270"/>
    </location>
</feature>
<dbReference type="Gene3D" id="3.60.110.10">
    <property type="entry name" value="Carbon-nitrogen hydrolase"/>
    <property type="match status" value="1"/>
</dbReference>
<evidence type="ECO:0000313" key="6">
    <source>
        <dbReference type="Proteomes" id="UP000583929"/>
    </source>
</evidence>
<dbReference type="PANTHER" id="PTHR23090:SF9">
    <property type="entry name" value="GLUTAMINE-DEPENDENT NAD(+) SYNTHETASE"/>
    <property type="match status" value="1"/>
</dbReference>
<protein>
    <recommendedName>
        <fullName evidence="2">C2 domain-containing protein</fullName>
    </recommendedName>
</protein>
<dbReference type="GO" id="GO:0003952">
    <property type="term" value="F:NAD+ synthase (glutamine-hydrolyzing) activity"/>
    <property type="evidence" value="ECO:0007669"/>
    <property type="project" value="InterPro"/>
</dbReference>
<keyword evidence="6" id="KW-1185">Reference proteome</keyword>
<accession>A0A7J6FWW8</accession>
<gene>
    <name evidence="3" type="ORF">F8388_022955</name>
    <name evidence="4" type="ORF">G4B88_017113</name>
</gene>
<dbReference type="Pfam" id="PF00168">
    <property type="entry name" value="C2"/>
    <property type="match status" value="1"/>
</dbReference>
<name>A0A7J6FWW8_CANSA</name>
<dbReference type="GO" id="GO:0009435">
    <property type="term" value="P:NAD+ biosynthetic process"/>
    <property type="evidence" value="ECO:0007669"/>
    <property type="project" value="InterPro"/>
</dbReference>
<dbReference type="InterPro" id="IPR000008">
    <property type="entry name" value="C2_dom"/>
</dbReference>
<dbReference type="GO" id="GO:0004359">
    <property type="term" value="F:glutaminase activity"/>
    <property type="evidence" value="ECO:0007669"/>
    <property type="project" value="InterPro"/>
</dbReference>
<dbReference type="EMBL" id="JAATIQ010000024">
    <property type="protein sequence ID" value="KAF4398687.1"/>
    <property type="molecule type" value="Genomic_DNA"/>
</dbReference>
<sequence>MAAHSKAKSVDLKWDKQATISGSLYCRWECLKEILLGDWTDGILCSFGMPVIKGSERYNFQILCMNRKILMIRPKMWLAKDVNYRELRWFTTWKQRDQLVDFHLPFEISEILQQKSGPFGYGFIQFLDTSVEAEVCVDGVHHFLKAKGLISEYQLKFNSAKGLISEIYWNMLAVPPTTSYKSDPIVVIYTKKRDETLIELGRTEVILNSVDPTWITIHTLTYHFEVVQYLVFRVYDIDTQFHNVDVKVLEGQSHCPMSTSGNDKDVVLLMRSQYEIIVLNNMAAEESFKVIPIGFFFSLSISKTLPYILAQELLENMFCSPLHKHMISDRETDIKIITHFIETKTNAINVMNYTNNLCPKGDCRNQD</sequence>
<dbReference type="EMBL" id="JAATIP010000097">
    <property type="protein sequence ID" value="KAF4374189.1"/>
    <property type="molecule type" value="Genomic_DNA"/>
</dbReference>
<dbReference type="Proteomes" id="UP000525078">
    <property type="component" value="Unassembled WGS sequence"/>
</dbReference>
<evidence type="ECO:0000256" key="1">
    <source>
        <dbReference type="ARBA" id="ARBA00022598"/>
    </source>
</evidence>
<evidence type="ECO:0000313" key="5">
    <source>
        <dbReference type="Proteomes" id="UP000525078"/>
    </source>
</evidence>
<evidence type="ECO:0000259" key="2">
    <source>
        <dbReference type="PROSITE" id="PS50004"/>
    </source>
</evidence>
<dbReference type="Gene3D" id="2.60.40.150">
    <property type="entry name" value="C2 domain"/>
    <property type="match status" value="1"/>
</dbReference>
<dbReference type="PANTHER" id="PTHR23090">
    <property type="entry name" value="NH 3 /GLUTAMINE-DEPENDENT NAD + SYNTHETASE"/>
    <property type="match status" value="1"/>
</dbReference>
<reference evidence="5 6" key="1">
    <citation type="journal article" date="2020" name="bioRxiv">
        <title>Sequence and annotation of 42 cannabis genomes reveals extensive copy number variation in cannabinoid synthesis and pathogen resistance genes.</title>
        <authorList>
            <person name="Mckernan K.J."/>
            <person name="Helbert Y."/>
            <person name="Kane L.T."/>
            <person name="Ebling H."/>
            <person name="Zhang L."/>
            <person name="Liu B."/>
            <person name="Eaton Z."/>
            <person name="Mclaughlin S."/>
            <person name="Kingan S."/>
            <person name="Baybayan P."/>
            <person name="Concepcion G."/>
            <person name="Jordan M."/>
            <person name="Riva A."/>
            <person name="Barbazuk W."/>
            <person name="Harkins T."/>
        </authorList>
    </citation>
    <scope>NUCLEOTIDE SEQUENCE [LARGE SCALE GENOMIC DNA]</scope>
    <source>
        <strain evidence="5 6">cv. Jamaican Lion 4</strain>
        <strain evidence="4">Father</strain>
        <strain evidence="3">Mother</strain>
        <tissue evidence="3">Leaf</tissue>
    </source>
</reference>
<keyword evidence="1" id="KW-0436">Ligase</keyword>
<dbReference type="AlphaFoldDB" id="A0A7J6FWW8"/>
<evidence type="ECO:0000313" key="4">
    <source>
        <dbReference type="EMBL" id="KAF4398687.1"/>
    </source>
</evidence>
<dbReference type="Proteomes" id="UP000583929">
    <property type="component" value="Unassembled WGS sequence"/>
</dbReference>
<dbReference type="InterPro" id="IPR035892">
    <property type="entry name" value="C2_domain_sf"/>
</dbReference>
<organism evidence="3 5">
    <name type="scientific">Cannabis sativa</name>
    <name type="common">Hemp</name>
    <name type="synonym">Marijuana</name>
    <dbReference type="NCBI Taxonomy" id="3483"/>
    <lineage>
        <taxon>Eukaryota</taxon>
        <taxon>Viridiplantae</taxon>
        <taxon>Streptophyta</taxon>
        <taxon>Embryophyta</taxon>
        <taxon>Tracheophyta</taxon>
        <taxon>Spermatophyta</taxon>
        <taxon>Magnoliopsida</taxon>
        <taxon>eudicotyledons</taxon>
        <taxon>Gunneridae</taxon>
        <taxon>Pentapetalae</taxon>
        <taxon>rosids</taxon>
        <taxon>fabids</taxon>
        <taxon>Rosales</taxon>
        <taxon>Cannabaceae</taxon>
        <taxon>Cannabis</taxon>
    </lineage>
</organism>
<dbReference type="PROSITE" id="PS50004">
    <property type="entry name" value="C2"/>
    <property type="match status" value="1"/>
</dbReference>
<dbReference type="InterPro" id="IPR003694">
    <property type="entry name" value="NAD_synthase"/>
</dbReference>
<evidence type="ECO:0000313" key="3">
    <source>
        <dbReference type="EMBL" id="KAF4374189.1"/>
    </source>
</evidence>
<comment type="caution">
    <text evidence="3">The sequence shown here is derived from an EMBL/GenBank/DDBJ whole genome shotgun (WGS) entry which is preliminary data.</text>
</comment>
<dbReference type="SUPFAM" id="SSF49562">
    <property type="entry name" value="C2 domain (Calcium/lipid-binding domain, CaLB)"/>
    <property type="match status" value="1"/>
</dbReference>
<proteinExistence type="predicted"/>